<dbReference type="InterPro" id="IPR034122">
    <property type="entry name" value="Retropepsin-like_bacterial"/>
</dbReference>
<dbReference type="InterPro" id="IPR001969">
    <property type="entry name" value="Aspartic_peptidase_AS"/>
</dbReference>
<keyword evidence="3" id="KW-1185">Reference proteome</keyword>
<dbReference type="AlphaFoldDB" id="A0A917Q515"/>
<accession>A0A917Q515</accession>
<gene>
    <name evidence="2" type="ORF">GCM10011322_07870</name>
</gene>
<protein>
    <submittedName>
        <fullName evidence="2">Aspartic protease</fullName>
    </submittedName>
</protein>
<proteinExistence type="predicted"/>
<keyword evidence="2" id="KW-0378">Hydrolase</keyword>
<dbReference type="PROSITE" id="PS00141">
    <property type="entry name" value="ASP_PROTEASE"/>
    <property type="match status" value="1"/>
</dbReference>
<keyword evidence="1" id="KW-0812">Transmembrane</keyword>
<keyword evidence="1" id="KW-0472">Membrane</keyword>
<dbReference type="Proteomes" id="UP000600449">
    <property type="component" value="Unassembled WGS sequence"/>
</dbReference>
<reference evidence="2 3" key="1">
    <citation type="journal article" date="2014" name="Int. J. Syst. Evol. Microbiol.">
        <title>Complete genome sequence of Corynebacterium casei LMG S-19264T (=DSM 44701T), isolated from a smear-ripened cheese.</title>
        <authorList>
            <consortium name="US DOE Joint Genome Institute (JGI-PGF)"/>
            <person name="Walter F."/>
            <person name="Albersmeier A."/>
            <person name="Kalinowski J."/>
            <person name="Ruckert C."/>
        </authorList>
    </citation>
    <scope>NUCLEOTIDE SEQUENCE [LARGE SCALE GENOMIC DNA]</scope>
    <source>
        <strain evidence="2 3">CGMCC 1.9161</strain>
    </source>
</reference>
<feature type="transmembrane region" description="Helical" evidence="1">
    <location>
        <begin position="59"/>
        <end position="80"/>
    </location>
</feature>
<dbReference type="InterPro" id="IPR011969">
    <property type="entry name" value="Clan_AA_Asp_peptidase_C"/>
</dbReference>
<dbReference type="Pfam" id="PF13650">
    <property type="entry name" value="Asp_protease_2"/>
    <property type="match status" value="1"/>
</dbReference>
<dbReference type="Gene3D" id="2.40.70.10">
    <property type="entry name" value="Acid Proteases"/>
    <property type="match status" value="1"/>
</dbReference>
<feature type="transmembrane region" description="Helical" evidence="1">
    <location>
        <begin position="34"/>
        <end position="52"/>
    </location>
</feature>
<name>A0A917Q515_9HYPH</name>
<dbReference type="RefSeq" id="WP_188909798.1">
    <property type="nucleotide sequence ID" value="NZ_BMMF01000002.1"/>
</dbReference>
<sequence length="231" mass="24959">MPGAIGLALLAFGIAALVWTHGEREILGLAPEDFARLTALTALVLFISGSLFSRYRGRFAAFVGHLVSWVVIFVSIIALYTHRFELESVAMRVMAELRPGSAVTIAPGEVSVRRGFDGSFVLRGSAEGTPLDFIFDTGANVVVLTAEAAERLGYAGEDLSYRVPVLTANGRTMAAPIVLDTLAVGDIVERRVRALVARPGALPQNLLGMTFLDRLESYEVRRDELVLRGRG</sequence>
<dbReference type="GO" id="GO:0006508">
    <property type="term" value="P:proteolysis"/>
    <property type="evidence" value="ECO:0007669"/>
    <property type="project" value="UniProtKB-KW"/>
</dbReference>
<keyword evidence="1" id="KW-1133">Transmembrane helix</keyword>
<organism evidence="2 3">
    <name type="scientific">Salinarimonas ramus</name>
    <dbReference type="NCBI Taxonomy" id="690164"/>
    <lineage>
        <taxon>Bacteria</taxon>
        <taxon>Pseudomonadati</taxon>
        <taxon>Pseudomonadota</taxon>
        <taxon>Alphaproteobacteria</taxon>
        <taxon>Hyphomicrobiales</taxon>
        <taxon>Salinarimonadaceae</taxon>
        <taxon>Salinarimonas</taxon>
    </lineage>
</organism>
<evidence type="ECO:0000313" key="2">
    <source>
        <dbReference type="EMBL" id="GGK23589.1"/>
    </source>
</evidence>
<dbReference type="CDD" id="cd05483">
    <property type="entry name" value="retropepsin_like_bacteria"/>
    <property type="match status" value="1"/>
</dbReference>
<dbReference type="InterPro" id="IPR021109">
    <property type="entry name" value="Peptidase_aspartic_dom_sf"/>
</dbReference>
<comment type="caution">
    <text evidence="2">The sequence shown here is derived from an EMBL/GenBank/DDBJ whole genome shotgun (WGS) entry which is preliminary data.</text>
</comment>
<dbReference type="GO" id="GO:0004190">
    <property type="term" value="F:aspartic-type endopeptidase activity"/>
    <property type="evidence" value="ECO:0007669"/>
    <property type="project" value="InterPro"/>
</dbReference>
<evidence type="ECO:0000313" key="3">
    <source>
        <dbReference type="Proteomes" id="UP000600449"/>
    </source>
</evidence>
<dbReference type="NCBIfam" id="TIGR02281">
    <property type="entry name" value="clan_AA_DTGA"/>
    <property type="match status" value="1"/>
</dbReference>
<dbReference type="EMBL" id="BMMF01000002">
    <property type="protein sequence ID" value="GGK23589.1"/>
    <property type="molecule type" value="Genomic_DNA"/>
</dbReference>
<dbReference type="SUPFAM" id="SSF50630">
    <property type="entry name" value="Acid proteases"/>
    <property type="match status" value="1"/>
</dbReference>
<keyword evidence="2" id="KW-0645">Protease</keyword>
<evidence type="ECO:0000256" key="1">
    <source>
        <dbReference type="SAM" id="Phobius"/>
    </source>
</evidence>